<protein>
    <submittedName>
        <fullName evidence="1">Kynurenine formamidase</fullName>
    </submittedName>
</protein>
<dbReference type="Proteomes" id="UP000198660">
    <property type="component" value="Unassembled WGS sequence"/>
</dbReference>
<dbReference type="PANTHER" id="PTHR43564">
    <property type="entry name" value="KYNURENINE FORMAMIDASE-LIKE PROTEIN"/>
    <property type="match status" value="1"/>
</dbReference>
<dbReference type="RefSeq" id="WP_091839174.1">
    <property type="nucleotide sequence ID" value="NZ_FPAA01000015.1"/>
</dbReference>
<name>A0A1I6UBF2_9BACL</name>
<gene>
    <name evidence="1" type="ORF">SAMN05444972_11523</name>
</gene>
<organism evidence="1 2">
    <name type="scientific">Marininema halotolerans</name>
    <dbReference type="NCBI Taxonomy" id="1155944"/>
    <lineage>
        <taxon>Bacteria</taxon>
        <taxon>Bacillati</taxon>
        <taxon>Bacillota</taxon>
        <taxon>Bacilli</taxon>
        <taxon>Bacillales</taxon>
        <taxon>Thermoactinomycetaceae</taxon>
        <taxon>Marininema</taxon>
    </lineage>
</organism>
<dbReference type="AlphaFoldDB" id="A0A1I6UBF2"/>
<dbReference type="GO" id="GO:0019441">
    <property type="term" value="P:L-tryptophan catabolic process to kynurenine"/>
    <property type="evidence" value="ECO:0007669"/>
    <property type="project" value="InterPro"/>
</dbReference>
<dbReference type="Pfam" id="PF04199">
    <property type="entry name" value="Cyclase"/>
    <property type="match status" value="1"/>
</dbReference>
<dbReference type="SUPFAM" id="SSF102198">
    <property type="entry name" value="Putative cyclase"/>
    <property type="match status" value="1"/>
</dbReference>
<sequence length="260" mass="29346">MRNGVQTTLIDLSDRLNNESSPYEWNSHDIKYFNHDQANTQAKSLFGDHYDVFPDGDGWATEEVTLSTHSGTHIDAPYHYGPLSAGQPAKTIDHVPLQWCYGDGVLLDFRHKEIGEGISDDDIEKELERIHYKIKPFDIVLIHTGASKEFGRPNYALKQPGLFRSAVEYLVTQGVKLIGIDAWGLDRPFDRMAEEAKNGKGQFWEAHLFGREVEYCQIERLCNLDQIPHPFGFTIQAFPILIAGASAGWSRVVAIIEEEG</sequence>
<dbReference type="Gene3D" id="3.50.30.50">
    <property type="entry name" value="Putative cyclase"/>
    <property type="match status" value="1"/>
</dbReference>
<accession>A0A1I6UBF2</accession>
<reference evidence="2" key="1">
    <citation type="submission" date="2016-10" db="EMBL/GenBank/DDBJ databases">
        <authorList>
            <person name="Varghese N."/>
            <person name="Submissions S."/>
        </authorList>
    </citation>
    <scope>NUCLEOTIDE SEQUENCE [LARGE SCALE GENOMIC DNA]</scope>
    <source>
        <strain evidence="2">DSM 45789</strain>
    </source>
</reference>
<evidence type="ECO:0000313" key="2">
    <source>
        <dbReference type="Proteomes" id="UP000198660"/>
    </source>
</evidence>
<proteinExistence type="predicted"/>
<dbReference type="PANTHER" id="PTHR43564:SF2">
    <property type="entry name" value="BLR6059 PROTEIN"/>
    <property type="match status" value="1"/>
</dbReference>
<dbReference type="OrthoDB" id="9796085at2"/>
<evidence type="ECO:0000313" key="1">
    <source>
        <dbReference type="EMBL" id="SFS98773.1"/>
    </source>
</evidence>
<dbReference type="InterPro" id="IPR007325">
    <property type="entry name" value="KFase/CYL"/>
</dbReference>
<dbReference type="InterPro" id="IPR037175">
    <property type="entry name" value="KFase_sf"/>
</dbReference>
<dbReference type="GO" id="GO:0004061">
    <property type="term" value="F:arylformamidase activity"/>
    <property type="evidence" value="ECO:0007669"/>
    <property type="project" value="InterPro"/>
</dbReference>
<keyword evidence="2" id="KW-1185">Reference proteome</keyword>
<dbReference type="EMBL" id="FPAA01000015">
    <property type="protein sequence ID" value="SFS98773.1"/>
    <property type="molecule type" value="Genomic_DNA"/>
</dbReference>